<evidence type="ECO:0000256" key="4">
    <source>
        <dbReference type="ARBA" id="ARBA00023136"/>
    </source>
</evidence>
<evidence type="ECO:0000256" key="1">
    <source>
        <dbReference type="ARBA" id="ARBA00004141"/>
    </source>
</evidence>
<keyword evidence="3 5" id="KW-1133">Transmembrane helix</keyword>
<organism evidence="6 7">
    <name type="scientific">Gracilibacillus xinjiangensis</name>
    <dbReference type="NCBI Taxonomy" id="1193282"/>
    <lineage>
        <taxon>Bacteria</taxon>
        <taxon>Bacillati</taxon>
        <taxon>Bacillota</taxon>
        <taxon>Bacilli</taxon>
        <taxon>Bacillales</taxon>
        <taxon>Bacillaceae</taxon>
        <taxon>Gracilibacillus</taxon>
    </lineage>
</organism>
<protein>
    <submittedName>
        <fullName evidence="6">LrgB family protein</fullName>
    </submittedName>
</protein>
<proteinExistence type="predicted"/>
<evidence type="ECO:0000256" key="3">
    <source>
        <dbReference type="ARBA" id="ARBA00022989"/>
    </source>
</evidence>
<feature type="transmembrane region" description="Helical" evidence="5">
    <location>
        <begin position="204"/>
        <end position="228"/>
    </location>
</feature>
<evidence type="ECO:0000256" key="2">
    <source>
        <dbReference type="ARBA" id="ARBA00022692"/>
    </source>
</evidence>
<feature type="transmembrane region" description="Helical" evidence="5">
    <location>
        <begin position="63"/>
        <end position="80"/>
    </location>
</feature>
<dbReference type="RefSeq" id="WP_390248162.1">
    <property type="nucleotide sequence ID" value="NZ_JBHSDT010000001.1"/>
</dbReference>
<evidence type="ECO:0000256" key="5">
    <source>
        <dbReference type="SAM" id="Phobius"/>
    </source>
</evidence>
<feature type="transmembrane region" description="Helical" evidence="5">
    <location>
        <begin position="5"/>
        <end position="20"/>
    </location>
</feature>
<feature type="transmembrane region" description="Helical" evidence="5">
    <location>
        <begin position="92"/>
        <end position="115"/>
    </location>
</feature>
<keyword evidence="4 5" id="KW-0472">Membrane</keyword>
<evidence type="ECO:0000313" key="6">
    <source>
        <dbReference type="EMBL" id="MFC4401506.1"/>
    </source>
</evidence>
<dbReference type="Pfam" id="PF04172">
    <property type="entry name" value="LrgB"/>
    <property type="match status" value="1"/>
</dbReference>
<feature type="transmembrane region" description="Helical" evidence="5">
    <location>
        <begin position="121"/>
        <end position="139"/>
    </location>
</feature>
<keyword evidence="2 5" id="KW-0812">Transmembrane</keyword>
<comment type="subcellular location">
    <subcellularLocation>
        <location evidence="1">Membrane</location>
        <topology evidence="1">Multi-pass membrane protein</topology>
    </subcellularLocation>
</comment>
<gene>
    <name evidence="6" type="ORF">ACFOY7_00145</name>
</gene>
<keyword evidence="7" id="KW-1185">Reference proteome</keyword>
<reference evidence="7" key="1">
    <citation type="journal article" date="2019" name="Int. J. Syst. Evol. Microbiol.">
        <title>The Global Catalogue of Microorganisms (GCM) 10K type strain sequencing project: providing services to taxonomists for standard genome sequencing and annotation.</title>
        <authorList>
            <consortium name="The Broad Institute Genomics Platform"/>
            <consortium name="The Broad Institute Genome Sequencing Center for Infectious Disease"/>
            <person name="Wu L."/>
            <person name="Ma J."/>
        </authorList>
    </citation>
    <scope>NUCLEOTIDE SEQUENCE [LARGE SCALE GENOMIC DNA]</scope>
    <source>
        <strain evidence="7">CCUG 37865</strain>
    </source>
</reference>
<comment type="caution">
    <text evidence="6">The sequence shown here is derived from an EMBL/GenBank/DDBJ whole genome shotgun (WGS) entry which is preliminary data.</text>
</comment>
<dbReference type="PANTHER" id="PTHR30249:SF0">
    <property type="entry name" value="PLASTIDAL GLYCOLATE_GLYCERATE TRANSLOCATOR 1, CHLOROPLASTIC"/>
    <property type="match status" value="1"/>
</dbReference>
<dbReference type="Proteomes" id="UP001595882">
    <property type="component" value="Unassembled WGS sequence"/>
</dbReference>
<sequence length="229" mass="24598">MIDFFIGFCFLSATVILYYLSKTFYRFIATPFTLPIIVTSLLIVLFLIITGIPYSAYMNGGQWIDHFLGPLVVSLALPLYRQRHLIKKYSYIIFIGIWFGSFVGVLSGVLLSYTLDFDQSIIAAIAPKSVTTPVALSVADTVGGNLSLAAIFVMIAGIGGAMFGPLMWKVGRIRHPVARGLGIGTASHAIGTAKALEDSELTGAVSALSMTISAVIVSLIVPLILLIFS</sequence>
<dbReference type="EMBL" id="JBHSDT010000001">
    <property type="protein sequence ID" value="MFC4401506.1"/>
    <property type="molecule type" value="Genomic_DNA"/>
</dbReference>
<feature type="transmembrane region" description="Helical" evidence="5">
    <location>
        <begin position="146"/>
        <end position="168"/>
    </location>
</feature>
<accession>A0ABV8WSC9</accession>
<evidence type="ECO:0000313" key="7">
    <source>
        <dbReference type="Proteomes" id="UP001595882"/>
    </source>
</evidence>
<feature type="transmembrane region" description="Helical" evidence="5">
    <location>
        <begin position="32"/>
        <end position="57"/>
    </location>
</feature>
<dbReference type="PANTHER" id="PTHR30249">
    <property type="entry name" value="PUTATIVE SEROTONIN TRANSPORTER"/>
    <property type="match status" value="1"/>
</dbReference>
<name>A0ABV8WSC9_9BACI</name>
<dbReference type="InterPro" id="IPR007300">
    <property type="entry name" value="CidB/LrgB"/>
</dbReference>